<sequence length="124" mass="14124">MKTFENWPSAGVVMGHMDHMMCLIGYSPNNGKGWTGYYDVHGVQQKAMKNISWQEARTLCTNVFDTVCMPLGRVVNGVKISASSMMDLDVYIRNHIKEVDLIRQLVYHKKAKKLSLIGYNEINL</sequence>
<dbReference type="EMBL" id="KY290955">
    <property type="protein sequence ID" value="APU01566.1"/>
    <property type="molecule type" value="Genomic_DNA"/>
</dbReference>
<evidence type="ECO:0000313" key="2">
    <source>
        <dbReference type="Proteomes" id="UP000225215"/>
    </source>
</evidence>
<evidence type="ECO:0000313" key="1">
    <source>
        <dbReference type="EMBL" id="APU01566.1"/>
    </source>
</evidence>
<dbReference type="Proteomes" id="UP000225215">
    <property type="component" value="Segment"/>
</dbReference>
<accession>A0A219YC39</accession>
<protein>
    <submittedName>
        <fullName evidence="1">Uncharacterized protein</fullName>
    </submittedName>
</protein>
<reference evidence="1 2" key="1">
    <citation type="journal article" date="2017" name="Sci. Rep.">
        <title>Characterization and diversity of phages infecting Aeromonas salmonicida subsp. salmonicida.</title>
        <authorList>
            <person name="Vincent A.T."/>
            <person name="Paquet V.E."/>
            <person name="Bernatchez A."/>
            <person name="Tremblay D.M."/>
            <person name="Moineau S."/>
            <person name="Charette S.J."/>
        </authorList>
    </citation>
    <scope>NUCLEOTIDE SEQUENCE [LARGE SCALE GENOMIC DNA]</scope>
</reference>
<proteinExistence type="predicted"/>
<organism evidence="1 2">
    <name type="scientific">Aeromonas phage 65.2</name>
    <dbReference type="NCBI Taxonomy" id="1932896"/>
    <lineage>
        <taxon>Viruses</taxon>
        <taxon>Duplodnaviria</taxon>
        <taxon>Heunggongvirae</taxon>
        <taxon>Uroviricota</taxon>
        <taxon>Caudoviricetes</taxon>
        <taxon>Pantevenvirales</taxon>
        <taxon>Straboviridae</taxon>
        <taxon>Emmerichvirinae</taxon>
        <taxon>Ishigurovirus</taxon>
        <taxon>Ishigurovirus osborne</taxon>
    </lineage>
</organism>
<name>A0A219YC39_9CAUD</name>